<dbReference type="Pfam" id="PF14333">
    <property type="entry name" value="DUF4389"/>
    <property type="match status" value="2"/>
</dbReference>
<accession>A0ABU2BY99</accession>
<feature type="transmembrane region" description="Helical" evidence="2">
    <location>
        <begin position="286"/>
        <end position="309"/>
    </location>
</feature>
<evidence type="ECO:0000256" key="2">
    <source>
        <dbReference type="SAM" id="Phobius"/>
    </source>
</evidence>
<dbReference type="Proteomes" id="UP001183648">
    <property type="component" value="Unassembled WGS sequence"/>
</dbReference>
<proteinExistence type="predicted"/>
<evidence type="ECO:0000313" key="4">
    <source>
        <dbReference type="Proteomes" id="UP001183648"/>
    </source>
</evidence>
<feature type="transmembrane region" description="Helical" evidence="2">
    <location>
        <begin position="24"/>
        <end position="49"/>
    </location>
</feature>
<protein>
    <recommendedName>
        <fullName evidence="5">DUF4389 domain-containing protein</fullName>
    </recommendedName>
</protein>
<sequence length="493" mass="53141">MTTAIDPNGTPSNALRSRNRPVPLVLGVLLALVGLPLLLGGLGLSWALATQRDADGFFTLPSEHLTTSVTALSSGAVELGQADSDRFWTEHDLATLRLDARSTSGSVFVGVAPTRDVEAWLAGTSYDELTDVRTDPFRYSLTRHGTEGTLGSTPGEQTFWTAQATGPGTQRLVWDVDPGTYTLVVMNSDATAGVDVDLTVGARFGFLVPIAVGLVVGGVLLIAVGGLLIAYGVHPAGPAVPTQRTTVPVGVTETPRPSPVHVTGFQDEHLSRGLWLVKWLLALPHWIVLAVLWVVYAVLTVVAFFAILVTGRYPRSLFDLDVGIMRWTWRVQFYATSAIGTDRYPPFTLGRSDYPADLDVDYPEHLSRGLVLVKWWLLAIPQLLVVAVLAGTWSGSSDRSHLVVGGLIGALTLAAGLLLLFTGRYPRPLFDLLVGLNRWVFRVLAYVSLMTDDYPPFRLDQGPEEPEPPRPAGAPPVAPFSQVEQTAGDRVTP</sequence>
<feature type="transmembrane region" description="Helical" evidence="2">
    <location>
        <begin position="375"/>
        <end position="396"/>
    </location>
</feature>
<dbReference type="EMBL" id="JAVDYG010000001">
    <property type="protein sequence ID" value="MDR7363383.1"/>
    <property type="molecule type" value="Genomic_DNA"/>
</dbReference>
<keyword evidence="2" id="KW-1133">Transmembrane helix</keyword>
<gene>
    <name evidence="3" type="ORF">J2S63_002936</name>
</gene>
<feature type="transmembrane region" description="Helical" evidence="2">
    <location>
        <begin position="402"/>
        <end position="422"/>
    </location>
</feature>
<evidence type="ECO:0000313" key="3">
    <source>
        <dbReference type="EMBL" id="MDR7363383.1"/>
    </source>
</evidence>
<evidence type="ECO:0008006" key="5">
    <source>
        <dbReference type="Google" id="ProtNLM"/>
    </source>
</evidence>
<feature type="region of interest" description="Disordered" evidence="1">
    <location>
        <begin position="457"/>
        <end position="493"/>
    </location>
</feature>
<organism evidence="3 4">
    <name type="scientific">Nocardioides marmoribigeumensis</name>
    <dbReference type="NCBI Taxonomy" id="433649"/>
    <lineage>
        <taxon>Bacteria</taxon>
        <taxon>Bacillati</taxon>
        <taxon>Actinomycetota</taxon>
        <taxon>Actinomycetes</taxon>
        <taxon>Propionibacteriales</taxon>
        <taxon>Nocardioidaceae</taxon>
        <taxon>Nocardioides</taxon>
    </lineage>
</organism>
<name>A0ABU2BY99_9ACTN</name>
<keyword evidence="2" id="KW-0812">Transmembrane</keyword>
<feature type="transmembrane region" description="Helical" evidence="2">
    <location>
        <begin position="206"/>
        <end position="231"/>
    </location>
</feature>
<keyword evidence="4" id="KW-1185">Reference proteome</keyword>
<keyword evidence="2" id="KW-0472">Membrane</keyword>
<feature type="compositionally biased region" description="Pro residues" evidence="1">
    <location>
        <begin position="469"/>
        <end position="478"/>
    </location>
</feature>
<dbReference type="InterPro" id="IPR025498">
    <property type="entry name" value="DUF4389"/>
</dbReference>
<comment type="caution">
    <text evidence="3">The sequence shown here is derived from an EMBL/GenBank/DDBJ whole genome shotgun (WGS) entry which is preliminary data.</text>
</comment>
<reference evidence="3 4" key="1">
    <citation type="submission" date="2023-07" db="EMBL/GenBank/DDBJ databases">
        <title>Sequencing the genomes of 1000 actinobacteria strains.</title>
        <authorList>
            <person name="Klenk H.-P."/>
        </authorList>
    </citation>
    <scope>NUCLEOTIDE SEQUENCE [LARGE SCALE GENOMIC DNA]</scope>
    <source>
        <strain evidence="3 4">DSM 19426</strain>
    </source>
</reference>
<evidence type="ECO:0000256" key="1">
    <source>
        <dbReference type="SAM" id="MobiDB-lite"/>
    </source>
</evidence>
<dbReference type="RefSeq" id="WP_310303727.1">
    <property type="nucleotide sequence ID" value="NZ_BAAAPS010000003.1"/>
</dbReference>